<dbReference type="Gene3D" id="1.25.40.20">
    <property type="entry name" value="Ankyrin repeat-containing domain"/>
    <property type="match status" value="3"/>
</dbReference>
<keyword evidence="8" id="KW-1185">Reference proteome</keyword>
<dbReference type="InterPro" id="IPR027417">
    <property type="entry name" value="P-loop_NTPase"/>
</dbReference>
<dbReference type="SMART" id="SM00449">
    <property type="entry name" value="SPRY"/>
    <property type="match status" value="1"/>
</dbReference>
<dbReference type="InterPro" id="IPR056884">
    <property type="entry name" value="NPHP3-like_N"/>
</dbReference>
<dbReference type="Pfam" id="PF24883">
    <property type="entry name" value="NPHP3_N"/>
    <property type="match status" value="1"/>
</dbReference>
<dbReference type="InterPro" id="IPR056125">
    <property type="entry name" value="DUF7708"/>
</dbReference>
<dbReference type="CDD" id="cd12885">
    <property type="entry name" value="SPRY_RanBP_like"/>
    <property type="match status" value="1"/>
</dbReference>
<comment type="caution">
    <text evidence="7">The sequence shown here is derived from an EMBL/GenBank/DDBJ whole genome shotgun (WGS) entry which is preliminary data.</text>
</comment>
<evidence type="ECO:0000256" key="4">
    <source>
        <dbReference type="SAM" id="Coils"/>
    </source>
</evidence>
<feature type="compositionally biased region" description="Acidic residues" evidence="5">
    <location>
        <begin position="769"/>
        <end position="779"/>
    </location>
</feature>
<feature type="compositionally biased region" description="Acidic residues" evidence="5">
    <location>
        <begin position="927"/>
        <end position="941"/>
    </location>
</feature>
<proteinExistence type="predicted"/>
<dbReference type="InterPro" id="IPR001870">
    <property type="entry name" value="B30.2/SPRY"/>
</dbReference>
<dbReference type="Gene3D" id="3.40.50.300">
    <property type="entry name" value="P-loop containing nucleotide triphosphate hydrolases"/>
    <property type="match status" value="1"/>
</dbReference>
<dbReference type="SMART" id="SM00248">
    <property type="entry name" value="ANK"/>
    <property type="match status" value="10"/>
</dbReference>
<evidence type="ECO:0000256" key="5">
    <source>
        <dbReference type="SAM" id="MobiDB-lite"/>
    </source>
</evidence>
<feature type="coiled-coil region" evidence="4">
    <location>
        <begin position="199"/>
        <end position="226"/>
    </location>
</feature>
<dbReference type="Pfam" id="PF24809">
    <property type="entry name" value="DUF7708"/>
    <property type="match status" value="1"/>
</dbReference>
<feature type="repeat" description="ANK" evidence="3">
    <location>
        <begin position="1265"/>
        <end position="1297"/>
    </location>
</feature>
<feature type="repeat" description="ANK" evidence="3">
    <location>
        <begin position="1192"/>
        <end position="1224"/>
    </location>
</feature>
<dbReference type="Pfam" id="PF00023">
    <property type="entry name" value="Ank"/>
    <property type="match status" value="1"/>
</dbReference>
<evidence type="ECO:0000313" key="7">
    <source>
        <dbReference type="EMBL" id="KAK6334188.1"/>
    </source>
</evidence>
<feature type="domain" description="B30.2/SPRY" evidence="6">
    <location>
        <begin position="1562"/>
        <end position="1762"/>
    </location>
</feature>
<feature type="region of interest" description="Disordered" evidence="5">
    <location>
        <begin position="741"/>
        <end position="779"/>
    </location>
</feature>
<dbReference type="InterPro" id="IPR003877">
    <property type="entry name" value="SPRY_dom"/>
</dbReference>
<dbReference type="PROSITE" id="PS50088">
    <property type="entry name" value="ANK_REPEAT"/>
    <property type="match status" value="5"/>
</dbReference>
<dbReference type="PANTHER" id="PTHR24198">
    <property type="entry name" value="ANKYRIN REPEAT AND PROTEIN KINASE DOMAIN-CONTAINING PROTEIN"/>
    <property type="match status" value="1"/>
</dbReference>
<dbReference type="Pfam" id="PF12796">
    <property type="entry name" value="Ank_2"/>
    <property type="match status" value="1"/>
</dbReference>
<reference evidence="7 8" key="1">
    <citation type="submission" date="2019-10" db="EMBL/GenBank/DDBJ databases">
        <authorList>
            <person name="Palmer J.M."/>
        </authorList>
    </citation>
    <scope>NUCLEOTIDE SEQUENCE [LARGE SCALE GENOMIC DNA]</scope>
    <source>
        <strain evidence="7 8">TWF696</strain>
    </source>
</reference>
<feature type="compositionally biased region" description="Basic and acidic residues" evidence="5">
    <location>
        <begin position="741"/>
        <end position="752"/>
    </location>
</feature>
<feature type="repeat" description="ANK" evidence="3">
    <location>
        <begin position="1506"/>
        <end position="1539"/>
    </location>
</feature>
<dbReference type="InterPro" id="IPR044736">
    <property type="entry name" value="Gid1/RanBPM/SPLA_SPRY"/>
</dbReference>
<sequence>MTVEVAPQPQADSPCWAKAKQTFLDNLLAQKKRPSQENIDRFLKEDFRLDKAIAKCQTLKTAAENQYSKGKGSKFVGKLLEVLTTVKEVADPFLQFAPESVSIAWSCVSFLIQVGASDLENCGLIAEACTSIATVILNCRLYETRYSRVDKFNAGDRDVEAEIMNTIPNLLVLVLDFSWYTQNRLSEHKILRSFKETFNPKLKEKYEELQDEYKKLRTVAGDAFQERVMDIMDHVSKRSEELRMVLFPALDEIRTKLEDISDIKQILSEREVRDQFARNRASLNPTDTHEQQLNTVLNPLSHETDNLCQWLFQDESYIKWETNPVRKSADASRSSEAPHKTIELMQKTSATAGKEQAAVEEAEKPPRICYIKGQPGFGKSVTVACALRRLSKPERKCSVCYFFFKKGDEATETARTAILSLAAQLFSDRTASTRADMEKFNGVMKKIREADETVQGQSAEGGSGNGVLSNSTLKKLIEEVGKVHGKPIYFVLDAIDECVDYEAEELVPWLLKLARSTETDFKVLFSSRDSLGLQTLLTDEESDEDSDGEAASEAGSNDEESDEENESDDDGESDESNISGNGVVQLGDSIIYMVTQKTNSADMEAYLTSSLQKLVLRRMKAYKVRGAKKIDVSPMVAGIKKKANGMFTYSAMVVASLGQPSSLSLAERLRVLPDGMDELYRRRLEALTTEERKLVTLALKRIVWSLGDIGTVEIAEQFKELYEHDKDEDDGDLYALREEKEADGVDTDHHAQDTLAVPGHDDEPAISVIDEDGESDEEDDLEPWLRAYEDALNDPEIADTIYHLEQAGRDFFQFSADKRSIDVIHKSVRDWVENESRKAAERDGNKVSLTSLFTWDDKSQSLKLSLPIPGSFVQSQTSNVDFQSEQECHLDTVLYILRALNNPKFQDRYMPVISKPDEDGSDNGEKDEAEGEPDEEEENKEEDSASMQDDAAENPEPESSDAEGGEDDNAASEPAEEVDRDGAASEGTASTDMALPADFANFAVKSKIHHRYEVAHWMKHMKKLQELVPHKDRVGQKWDALWSEFRKFLEPTIFKRWTIQYTYFAWGVPPQDALQYEVEPIHLISFFGLTMAMEYLLDVLKMDPNSIDDDGDTPIIAAYGNPAMVELLLKHGADVTIRGHGNKSVLDRAMYTAELQSQDIDLENQAVKDSIKVIKLLVEAGADINDTLEVPKKLPPLHTVVAAGDLELFNLFMKHNADVTKRDINSATALHKVFVKSSTATDEDRFKMAKALVEAGAEVNAEDIDSAMPLFIAVLWQNKKGVQLLLEHGADVSDEDLSGVQAIHEAASPKSYKDDQTAIDIIDMLIAKGADLNATTKSGATPLTLALEEKYLGLFEALVEKGLKRSDGNKEFLMKKDFDGENLLHLACRLDDDEDRPNIRIEAVDIICKHLSKEEISTLIEEGEMSFNFTPLLFAADKGRVDLMEHYINLGSNIHAEDNDGENALNLLFRVWLSSNLDSSLSEDNEEYEKAMVSLIESDAGLLKDKGVEYLHRAIERRSTEPFIRALVNAGVDVLAEDESGWNCMDLAVGLRISLEDLDSYANAITEYKKSVFASKTFKEPTRLSSTKKSQYLELSDDGLTVKEEGALATDADGEVIPATIYADAPVSPKQEFFYYEVTLSFKDPANNYVVVGLVADPCPVDAVPGLANCNAVAYAWHGNDGYCFYSIDNKPFLLGDSDQATFENGDTIGCGWNKFREEIFYTKNGKYVDVAWSQVPRDKLWPAIGSKAQYEAKVNFGQEPFRWEGLEEMRQQAMQEKTADDE</sequence>
<dbReference type="PANTHER" id="PTHR24198:SF165">
    <property type="entry name" value="ANKYRIN REPEAT-CONTAINING PROTEIN-RELATED"/>
    <property type="match status" value="1"/>
</dbReference>
<dbReference type="PROSITE" id="PS50188">
    <property type="entry name" value="B302_SPRY"/>
    <property type="match status" value="1"/>
</dbReference>
<feature type="region of interest" description="Disordered" evidence="5">
    <location>
        <begin position="909"/>
        <end position="990"/>
    </location>
</feature>
<evidence type="ECO:0000256" key="3">
    <source>
        <dbReference type="PROSITE-ProRule" id="PRU00023"/>
    </source>
</evidence>
<keyword evidence="2 3" id="KW-0040">ANK repeat</keyword>
<dbReference type="SUPFAM" id="SSF49899">
    <property type="entry name" value="Concanavalin A-like lectins/glucanases"/>
    <property type="match status" value="1"/>
</dbReference>
<name>A0AAV9U4T4_9PEZI</name>
<feature type="region of interest" description="Disordered" evidence="5">
    <location>
        <begin position="535"/>
        <end position="582"/>
    </location>
</feature>
<feature type="compositionally biased region" description="Acidic residues" evidence="5">
    <location>
        <begin position="950"/>
        <end position="979"/>
    </location>
</feature>
<protein>
    <recommendedName>
        <fullName evidence="6">B30.2/SPRY domain-containing protein</fullName>
    </recommendedName>
</protein>
<feature type="compositionally biased region" description="Basic and acidic residues" evidence="5">
    <location>
        <begin position="915"/>
        <end position="926"/>
    </location>
</feature>
<dbReference type="Pfam" id="PF00622">
    <property type="entry name" value="SPRY"/>
    <property type="match status" value="1"/>
</dbReference>
<evidence type="ECO:0000256" key="1">
    <source>
        <dbReference type="ARBA" id="ARBA00022737"/>
    </source>
</evidence>
<gene>
    <name evidence="7" type="ORF">TWF696_002689</name>
</gene>
<dbReference type="InterPro" id="IPR013320">
    <property type="entry name" value="ConA-like_dom_sf"/>
</dbReference>
<dbReference type="Gene3D" id="2.60.120.920">
    <property type="match status" value="1"/>
</dbReference>
<dbReference type="InterPro" id="IPR043136">
    <property type="entry name" value="B30.2/SPRY_sf"/>
</dbReference>
<dbReference type="SUPFAM" id="SSF48403">
    <property type="entry name" value="Ankyrin repeat"/>
    <property type="match status" value="2"/>
</dbReference>
<feature type="compositionally biased region" description="Acidic residues" evidence="5">
    <location>
        <begin position="538"/>
        <end position="575"/>
    </location>
</feature>
<dbReference type="SUPFAM" id="SSF52540">
    <property type="entry name" value="P-loop containing nucleoside triphosphate hydrolases"/>
    <property type="match status" value="1"/>
</dbReference>
<evidence type="ECO:0000259" key="6">
    <source>
        <dbReference type="PROSITE" id="PS50188"/>
    </source>
</evidence>
<feature type="repeat" description="ANK" evidence="3">
    <location>
        <begin position="1427"/>
        <end position="1459"/>
    </location>
</feature>
<organism evidence="7 8">
    <name type="scientific">Orbilia brochopaga</name>
    <dbReference type="NCBI Taxonomy" id="3140254"/>
    <lineage>
        <taxon>Eukaryota</taxon>
        <taxon>Fungi</taxon>
        <taxon>Dikarya</taxon>
        <taxon>Ascomycota</taxon>
        <taxon>Pezizomycotina</taxon>
        <taxon>Orbiliomycetes</taxon>
        <taxon>Orbiliales</taxon>
        <taxon>Orbiliaceae</taxon>
        <taxon>Orbilia</taxon>
    </lineage>
</organism>
<keyword evidence="1" id="KW-0677">Repeat</keyword>
<dbReference type="InterPro" id="IPR036770">
    <property type="entry name" value="Ankyrin_rpt-contain_sf"/>
</dbReference>
<keyword evidence="4" id="KW-0175">Coiled coil</keyword>
<evidence type="ECO:0000313" key="8">
    <source>
        <dbReference type="Proteomes" id="UP001375240"/>
    </source>
</evidence>
<dbReference type="Proteomes" id="UP001375240">
    <property type="component" value="Unassembled WGS sequence"/>
</dbReference>
<feature type="repeat" description="ANK" evidence="3">
    <location>
        <begin position="1298"/>
        <end position="1337"/>
    </location>
</feature>
<dbReference type="EMBL" id="JAVHNQ010000013">
    <property type="protein sequence ID" value="KAK6334188.1"/>
    <property type="molecule type" value="Genomic_DNA"/>
</dbReference>
<evidence type="ECO:0000256" key="2">
    <source>
        <dbReference type="ARBA" id="ARBA00023043"/>
    </source>
</evidence>
<accession>A0AAV9U4T4</accession>
<dbReference type="InterPro" id="IPR002110">
    <property type="entry name" value="Ankyrin_rpt"/>
</dbReference>